<protein>
    <submittedName>
        <fullName evidence="1">Uncharacterized protein</fullName>
    </submittedName>
</protein>
<dbReference type="EMBL" id="GEEE01013669">
    <property type="protein sequence ID" value="JAP49556.1"/>
    <property type="molecule type" value="Transcribed_RNA"/>
</dbReference>
<name>A0A0X3PQU2_SCHSO</name>
<dbReference type="AlphaFoldDB" id="A0A0X3PQU2"/>
<accession>A0A0X3PQU2</accession>
<reference evidence="1" key="1">
    <citation type="submission" date="2016-01" db="EMBL/GenBank/DDBJ databases">
        <title>Reference transcriptome for the parasite Schistocephalus solidus: insights into the molecular evolution of parasitism.</title>
        <authorList>
            <person name="Hebert F.O."/>
            <person name="Grambauer S."/>
            <person name="Barber I."/>
            <person name="Landry C.R."/>
            <person name="Aubin-Horth N."/>
        </authorList>
    </citation>
    <scope>NUCLEOTIDE SEQUENCE</scope>
</reference>
<evidence type="ECO:0000313" key="1">
    <source>
        <dbReference type="EMBL" id="JAP49556.1"/>
    </source>
</evidence>
<gene>
    <name evidence="1" type="ORF">TR149292</name>
</gene>
<proteinExistence type="predicted"/>
<organism evidence="1">
    <name type="scientific">Schistocephalus solidus</name>
    <name type="common">Tapeworm</name>
    <dbReference type="NCBI Taxonomy" id="70667"/>
    <lineage>
        <taxon>Eukaryota</taxon>
        <taxon>Metazoa</taxon>
        <taxon>Spiralia</taxon>
        <taxon>Lophotrochozoa</taxon>
        <taxon>Platyhelminthes</taxon>
        <taxon>Cestoda</taxon>
        <taxon>Eucestoda</taxon>
        <taxon>Diphyllobothriidea</taxon>
        <taxon>Diphyllobothriidae</taxon>
        <taxon>Schistocephalus</taxon>
    </lineage>
</organism>
<sequence length="108" mass="12174">MGRASVNLKVKKKINVLVSVSNGTRMYLSIPQFCESHFLSELGVVISASNKGGHPRHSYKGTCQFHIPTQIDFDTQENFRVLLKWHCTDLGKNLEFKDARKTSTTPAH</sequence>